<evidence type="ECO:0000313" key="8">
    <source>
        <dbReference type="Proteomes" id="UP000576969"/>
    </source>
</evidence>
<keyword evidence="3 6" id="KW-0812">Transmembrane</keyword>
<reference evidence="7 8" key="1">
    <citation type="submission" date="2020-07" db="EMBL/GenBank/DDBJ databases">
        <title>Sequencing the genomes of 1000 actinobacteria strains.</title>
        <authorList>
            <person name="Klenk H.-P."/>
        </authorList>
    </citation>
    <scope>NUCLEOTIDE SEQUENCE [LARGE SCALE GENOMIC DNA]</scope>
    <source>
        <strain evidence="7 8">DSM 24662</strain>
    </source>
</reference>
<organism evidence="7 8">
    <name type="scientific">Microbacterium immunditiarum</name>
    <dbReference type="NCBI Taxonomy" id="337480"/>
    <lineage>
        <taxon>Bacteria</taxon>
        <taxon>Bacillati</taxon>
        <taxon>Actinomycetota</taxon>
        <taxon>Actinomycetes</taxon>
        <taxon>Micrococcales</taxon>
        <taxon>Microbacteriaceae</taxon>
        <taxon>Microbacterium</taxon>
    </lineage>
</organism>
<comment type="caution">
    <text evidence="7">The sequence shown here is derived from an EMBL/GenBank/DDBJ whole genome shotgun (WGS) entry which is preliminary data.</text>
</comment>
<dbReference type="InterPro" id="IPR017039">
    <property type="entry name" value="Virul_fac_BrkB"/>
</dbReference>
<keyword evidence="4 6" id="KW-1133">Transmembrane helix</keyword>
<evidence type="ECO:0000256" key="2">
    <source>
        <dbReference type="ARBA" id="ARBA00022475"/>
    </source>
</evidence>
<feature type="transmembrane region" description="Helical" evidence="6">
    <location>
        <begin position="45"/>
        <end position="68"/>
    </location>
</feature>
<evidence type="ECO:0000256" key="6">
    <source>
        <dbReference type="SAM" id="Phobius"/>
    </source>
</evidence>
<evidence type="ECO:0000256" key="4">
    <source>
        <dbReference type="ARBA" id="ARBA00022989"/>
    </source>
</evidence>
<evidence type="ECO:0000313" key="7">
    <source>
        <dbReference type="EMBL" id="NYE20679.1"/>
    </source>
</evidence>
<dbReference type="AlphaFoldDB" id="A0A7Y9KMD0"/>
<dbReference type="EMBL" id="JACCBV010000001">
    <property type="protein sequence ID" value="NYE20679.1"/>
    <property type="molecule type" value="Genomic_DNA"/>
</dbReference>
<dbReference type="GO" id="GO:0005886">
    <property type="term" value="C:plasma membrane"/>
    <property type="evidence" value="ECO:0007669"/>
    <property type="project" value="UniProtKB-SubCell"/>
</dbReference>
<feature type="transmembrane region" description="Helical" evidence="6">
    <location>
        <begin position="153"/>
        <end position="175"/>
    </location>
</feature>
<evidence type="ECO:0000256" key="3">
    <source>
        <dbReference type="ARBA" id="ARBA00022692"/>
    </source>
</evidence>
<keyword evidence="8" id="KW-1185">Reference proteome</keyword>
<dbReference type="PANTHER" id="PTHR30213:SF1">
    <property type="entry name" value="INNER MEMBRANE PROTEIN YHJD"/>
    <property type="match status" value="1"/>
</dbReference>
<keyword evidence="2" id="KW-1003">Cell membrane</keyword>
<feature type="transmembrane region" description="Helical" evidence="6">
    <location>
        <begin position="106"/>
        <end position="132"/>
    </location>
</feature>
<accession>A0A7Y9KMD0</accession>
<name>A0A7Y9KMD0_9MICO</name>
<dbReference type="Pfam" id="PF03631">
    <property type="entry name" value="Virul_fac_BrkB"/>
    <property type="match status" value="1"/>
</dbReference>
<protein>
    <submittedName>
        <fullName evidence="7">Membrane protein</fullName>
    </submittedName>
</protein>
<proteinExistence type="predicted"/>
<feature type="transmembrane region" description="Helical" evidence="6">
    <location>
        <begin position="264"/>
        <end position="290"/>
    </location>
</feature>
<comment type="subcellular location">
    <subcellularLocation>
        <location evidence="1">Cell membrane</location>
        <topology evidence="1">Multi-pass membrane protein</topology>
    </subcellularLocation>
</comment>
<gene>
    <name evidence="7" type="ORF">BJ991_002707</name>
</gene>
<sequence length="341" mass="35766">MAEAETIRSRTVLQRVIAWALSLKIVRAVLHYVEHRGPAWADSITYRTLFSVFAGVLLGFSIAGLWLAGNPAAWQALIDGVDAAVPGLVGEGGLVDPDDIQVPTGLTVAGVISLVALVGAAIGAIGSLRAALLVLSDKVVDDLAWYWVILRNLAVAIGFGAALGVSAAITFFGTAGIEIVAGWLGLPPGHPVVDLAGRGVAVVVVFALDAVVIAVLFRVLTGERVPARALWSGALLGALGLTVLQLLSGLFLSGAGANPLLASFASLIALLLWFNLSAQVILIASAYIIVGAAERTDRVRVKYGAETFAQRRLRRAEDAVTVATEELRLARAMEEKERRGR</sequence>
<dbReference type="PANTHER" id="PTHR30213">
    <property type="entry name" value="INNER MEMBRANE PROTEIN YHJD"/>
    <property type="match status" value="1"/>
</dbReference>
<dbReference type="RefSeq" id="WP_179490801.1">
    <property type="nucleotide sequence ID" value="NZ_JACCBV010000001.1"/>
</dbReference>
<keyword evidence="5 6" id="KW-0472">Membrane</keyword>
<feature type="transmembrane region" description="Helical" evidence="6">
    <location>
        <begin position="229"/>
        <end position="252"/>
    </location>
</feature>
<evidence type="ECO:0000256" key="1">
    <source>
        <dbReference type="ARBA" id="ARBA00004651"/>
    </source>
</evidence>
<dbReference type="Proteomes" id="UP000576969">
    <property type="component" value="Unassembled WGS sequence"/>
</dbReference>
<evidence type="ECO:0000256" key="5">
    <source>
        <dbReference type="ARBA" id="ARBA00023136"/>
    </source>
</evidence>
<feature type="transmembrane region" description="Helical" evidence="6">
    <location>
        <begin position="195"/>
        <end position="217"/>
    </location>
</feature>